<dbReference type="CDD" id="cd01557">
    <property type="entry name" value="BCAT_beta_family"/>
    <property type="match status" value="1"/>
</dbReference>
<dbReference type="NCBIfam" id="TIGR01123">
    <property type="entry name" value="ilvE_II"/>
    <property type="match status" value="1"/>
</dbReference>
<name>A0ABD1EZA1_HYPHA</name>
<proteinExistence type="inferred from homology"/>
<keyword evidence="3 11" id="KW-0032">Aminotransferase</keyword>
<comment type="similarity">
    <text evidence="2 9">Belongs to the class-IV pyridoxal-phosphate-dependent aminotransferase family.</text>
</comment>
<evidence type="ECO:0000256" key="5">
    <source>
        <dbReference type="ARBA" id="ARBA00022679"/>
    </source>
</evidence>
<dbReference type="PANTHER" id="PTHR11825">
    <property type="entry name" value="SUBGROUP IIII AMINOTRANSFERASE"/>
    <property type="match status" value="1"/>
</dbReference>
<dbReference type="FunFam" id="3.30.470.10:FF:000002">
    <property type="entry name" value="Branched-chain-amino-acid aminotransferase"/>
    <property type="match status" value="1"/>
</dbReference>
<dbReference type="InterPro" id="IPR033939">
    <property type="entry name" value="BCAT_family"/>
</dbReference>
<dbReference type="PANTHER" id="PTHR11825:SF44">
    <property type="entry name" value="BRANCHED-CHAIN-AMINO-ACID AMINOTRANSFERASE"/>
    <property type="match status" value="1"/>
</dbReference>
<keyword evidence="6 10" id="KW-0663">Pyridoxal phosphate</keyword>
<evidence type="ECO:0000256" key="7">
    <source>
        <dbReference type="ARBA" id="ARBA00023304"/>
    </source>
</evidence>
<evidence type="ECO:0000256" key="8">
    <source>
        <dbReference type="PIRSR" id="PIRSR006468-1"/>
    </source>
</evidence>
<keyword evidence="4 11" id="KW-0028">Amino-acid biosynthesis</keyword>
<reference evidence="12 13" key="1">
    <citation type="submission" date="2024-05" db="EMBL/GenBank/DDBJ databases">
        <title>Genetic variation in Jamaican populations of the coffee berry borer (Hypothenemus hampei).</title>
        <authorList>
            <person name="Errbii M."/>
            <person name="Myrie A."/>
        </authorList>
    </citation>
    <scope>NUCLEOTIDE SEQUENCE [LARGE SCALE GENOMIC DNA]</scope>
    <source>
        <strain evidence="12">JA-Hopewell-2020-01-JO</strain>
        <tissue evidence="12">Whole body</tissue>
    </source>
</reference>
<keyword evidence="5 11" id="KW-0808">Transferase</keyword>
<dbReference type="GO" id="GO:0008652">
    <property type="term" value="P:amino acid biosynthetic process"/>
    <property type="evidence" value="ECO:0007669"/>
    <property type="project" value="UniProtKB-KW"/>
</dbReference>
<accession>A0ABD1EZA1</accession>
<evidence type="ECO:0000256" key="9">
    <source>
        <dbReference type="RuleBase" id="RU004106"/>
    </source>
</evidence>
<dbReference type="GO" id="GO:0009082">
    <property type="term" value="P:branched-chain amino acid biosynthetic process"/>
    <property type="evidence" value="ECO:0007669"/>
    <property type="project" value="UniProtKB-KW"/>
</dbReference>
<dbReference type="InterPro" id="IPR036038">
    <property type="entry name" value="Aminotransferase-like"/>
</dbReference>
<protein>
    <recommendedName>
        <fullName evidence="11">Branched-chain-amino-acid aminotransferase</fullName>
        <ecNumber evidence="11">2.6.1.42</ecNumber>
    </recommendedName>
</protein>
<comment type="cofactor">
    <cofactor evidence="1 10">
        <name>pyridoxal 5'-phosphate</name>
        <dbReference type="ChEBI" id="CHEBI:597326"/>
    </cofactor>
</comment>
<dbReference type="InterPro" id="IPR043132">
    <property type="entry name" value="BCAT-like_C"/>
</dbReference>
<keyword evidence="13" id="KW-1185">Reference proteome</keyword>
<dbReference type="PIRSF" id="PIRSF006468">
    <property type="entry name" value="BCAT1"/>
    <property type="match status" value="1"/>
</dbReference>
<organism evidence="12 13">
    <name type="scientific">Hypothenemus hampei</name>
    <name type="common">Coffee berry borer</name>
    <dbReference type="NCBI Taxonomy" id="57062"/>
    <lineage>
        <taxon>Eukaryota</taxon>
        <taxon>Metazoa</taxon>
        <taxon>Ecdysozoa</taxon>
        <taxon>Arthropoda</taxon>
        <taxon>Hexapoda</taxon>
        <taxon>Insecta</taxon>
        <taxon>Pterygota</taxon>
        <taxon>Neoptera</taxon>
        <taxon>Endopterygota</taxon>
        <taxon>Coleoptera</taxon>
        <taxon>Polyphaga</taxon>
        <taxon>Cucujiformia</taxon>
        <taxon>Curculionidae</taxon>
        <taxon>Scolytinae</taxon>
        <taxon>Hypothenemus</taxon>
    </lineage>
</organism>
<dbReference type="EC" id="2.6.1.42" evidence="11"/>
<evidence type="ECO:0000256" key="1">
    <source>
        <dbReference type="ARBA" id="ARBA00001933"/>
    </source>
</evidence>
<feature type="modified residue" description="N6-(pyridoxal phosphate)lysine" evidence="8">
    <location>
        <position position="262"/>
    </location>
</feature>
<dbReference type="SUPFAM" id="SSF56752">
    <property type="entry name" value="D-aminoacid aminotransferase-like PLP-dependent enzymes"/>
    <property type="match status" value="1"/>
</dbReference>
<dbReference type="InterPro" id="IPR043131">
    <property type="entry name" value="BCAT-like_N"/>
</dbReference>
<dbReference type="Gene3D" id="3.30.470.10">
    <property type="match status" value="1"/>
</dbReference>
<dbReference type="NCBIfam" id="NF009897">
    <property type="entry name" value="PRK13357.1"/>
    <property type="match status" value="1"/>
</dbReference>
<dbReference type="InterPro" id="IPR005786">
    <property type="entry name" value="B_amino_transII"/>
</dbReference>
<dbReference type="Pfam" id="PF01063">
    <property type="entry name" value="Aminotran_4"/>
    <property type="match status" value="1"/>
</dbReference>
<evidence type="ECO:0000256" key="10">
    <source>
        <dbReference type="RuleBase" id="RU004516"/>
    </source>
</evidence>
<comment type="catalytic activity">
    <reaction evidence="11">
        <text>L-valine + 2-oxoglutarate = 3-methyl-2-oxobutanoate + L-glutamate</text>
        <dbReference type="Rhea" id="RHEA:24813"/>
        <dbReference type="ChEBI" id="CHEBI:11851"/>
        <dbReference type="ChEBI" id="CHEBI:16810"/>
        <dbReference type="ChEBI" id="CHEBI:29985"/>
        <dbReference type="ChEBI" id="CHEBI:57762"/>
        <dbReference type="EC" id="2.6.1.42"/>
    </reaction>
</comment>
<dbReference type="InterPro" id="IPR001544">
    <property type="entry name" value="Aminotrans_IV"/>
</dbReference>
<evidence type="ECO:0000256" key="6">
    <source>
        <dbReference type="ARBA" id="ARBA00022898"/>
    </source>
</evidence>
<comment type="catalytic activity">
    <reaction evidence="11">
        <text>L-leucine + 2-oxoglutarate = 4-methyl-2-oxopentanoate + L-glutamate</text>
        <dbReference type="Rhea" id="RHEA:18321"/>
        <dbReference type="ChEBI" id="CHEBI:16810"/>
        <dbReference type="ChEBI" id="CHEBI:17865"/>
        <dbReference type="ChEBI" id="CHEBI:29985"/>
        <dbReference type="ChEBI" id="CHEBI:57427"/>
        <dbReference type="EC" id="2.6.1.42"/>
    </reaction>
</comment>
<evidence type="ECO:0000256" key="4">
    <source>
        <dbReference type="ARBA" id="ARBA00022605"/>
    </source>
</evidence>
<dbReference type="GO" id="GO:0004084">
    <property type="term" value="F:branched-chain-amino-acid transaminase activity"/>
    <property type="evidence" value="ECO:0007669"/>
    <property type="project" value="UniProtKB-EC"/>
</dbReference>
<evidence type="ECO:0000256" key="3">
    <source>
        <dbReference type="ARBA" id="ARBA00022576"/>
    </source>
</evidence>
<dbReference type="PROSITE" id="PS00770">
    <property type="entry name" value="AA_TRANSFER_CLASS_4"/>
    <property type="match status" value="1"/>
</dbReference>
<dbReference type="AlphaFoldDB" id="A0ABD1EZA1"/>
<dbReference type="Proteomes" id="UP001566132">
    <property type="component" value="Unassembled WGS sequence"/>
</dbReference>
<evidence type="ECO:0000256" key="11">
    <source>
        <dbReference type="RuleBase" id="RU004517"/>
    </source>
</evidence>
<sequence length="426" mass="48586">MFGSTKQCSCKMLIQIQHKLKQLIAKQTTRACSLKFKHDLSDSLEERKYENEQYDETDSEITFRFKDLTTKLCEPEQLRTKPDVTDLKFGHYFTDHMLKIFYHSKLGGWQRPVIIPFENISLHPAAKVLHYAVELFEGLKAYRGVDDKIRVFRPDLNMGRMNKSALSSGLPTFDGHELIKCINRLVEVDQEWVPHSESSSLYIRPTLIGIDGTLGVQQSESALLYVIICPVGSYFNGNDDSVSLLADPAYTRAWPGGCGDKKLGSNYGPTIRVHNRAIQKGRQQVLWLYGPNHEITEMGTMNMFVAYRNEFGEKVLATPPLSGLILPGITRQSILQLCEQWKDVRVEQRTITMDDVIKWQKAGRLLEMFGSGTACIVTPINSIEYLGEIINIPTIEHKEPLYLKVRESLHAIQYGHIKHPWAQTID</sequence>
<dbReference type="InterPro" id="IPR018300">
    <property type="entry name" value="Aminotrans_IV_CS"/>
</dbReference>
<dbReference type="Gene3D" id="3.20.10.10">
    <property type="entry name" value="D-amino Acid Aminotransferase, subunit A, domain 2"/>
    <property type="match status" value="1"/>
</dbReference>
<keyword evidence="7 11" id="KW-0100">Branched-chain amino acid biosynthesis</keyword>
<dbReference type="EMBL" id="JBDJPC010000004">
    <property type="protein sequence ID" value="KAL1505297.1"/>
    <property type="molecule type" value="Genomic_DNA"/>
</dbReference>
<evidence type="ECO:0000313" key="12">
    <source>
        <dbReference type="EMBL" id="KAL1505297.1"/>
    </source>
</evidence>
<gene>
    <name evidence="12" type="ORF">ABEB36_004892</name>
</gene>
<comment type="caution">
    <text evidence="12">The sequence shown here is derived from an EMBL/GenBank/DDBJ whole genome shotgun (WGS) entry which is preliminary data.</text>
</comment>
<comment type="catalytic activity">
    <reaction evidence="11">
        <text>L-isoleucine + 2-oxoglutarate = (S)-3-methyl-2-oxopentanoate + L-glutamate</text>
        <dbReference type="Rhea" id="RHEA:24801"/>
        <dbReference type="ChEBI" id="CHEBI:16810"/>
        <dbReference type="ChEBI" id="CHEBI:29985"/>
        <dbReference type="ChEBI" id="CHEBI:35146"/>
        <dbReference type="ChEBI" id="CHEBI:58045"/>
        <dbReference type="EC" id="2.6.1.42"/>
    </reaction>
</comment>
<evidence type="ECO:0000313" key="13">
    <source>
        <dbReference type="Proteomes" id="UP001566132"/>
    </source>
</evidence>
<evidence type="ECO:0000256" key="2">
    <source>
        <dbReference type="ARBA" id="ARBA00009320"/>
    </source>
</evidence>